<proteinExistence type="predicted"/>
<dbReference type="AlphaFoldDB" id="A0A0R2LEM7"/>
<sequence>MDFAALIGFGGLQMAVNVAQSNCSNQKAEQRNEMRSNMKSHMQNMSQCQGMRKGRMMQYRNDNMASVDTTDNSKITMPMYGPGYWMKFQNKQMMQNDFMTTCIRMNSDNFTNN</sequence>
<comment type="caution">
    <text evidence="2">The sequence shown here is derived from an EMBL/GenBank/DDBJ whole genome shotgun (WGS) entry which is preliminary data.</text>
</comment>
<dbReference type="Proteomes" id="UP000051006">
    <property type="component" value="Unassembled WGS sequence"/>
</dbReference>
<organism evidence="2 3">
    <name type="scientific">Companilactobacillus kimchiensis</name>
    <dbReference type="NCBI Taxonomy" id="993692"/>
    <lineage>
        <taxon>Bacteria</taxon>
        <taxon>Bacillati</taxon>
        <taxon>Bacillota</taxon>
        <taxon>Bacilli</taxon>
        <taxon>Lactobacillales</taxon>
        <taxon>Lactobacillaceae</taxon>
        <taxon>Companilactobacillus</taxon>
    </lineage>
</organism>
<dbReference type="EMBL" id="JQCF01000005">
    <property type="protein sequence ID" value="KRO00102.1"/>
    <property type="molecule type" value="Genomic_DNA"/>
</dbReference>
<protein>
    <submittedName>
        <fullName evidence="2">Uncharacterized protein</fullName>
    </submittedName>
</protein>
<name>A0A0R2LEM7_9LACO</name>
<evidence type="ECO:0000313" key="2">
    <source>
        <dbReference type="EMBL" id="KRO00102.1"/>
    </source>
</evidence>
<gene>
    <name evidence="2" type="ORF">IV57_GL002118</name>
</gene>
<dbReference type="PATRIC" id="fig|993692.3.peg.2150"/>
<evidence type="ECO:0000313" key="3">
    <source>
        <dbReference type="Proteomes" id="UP000051006"/>
    </source>
</evidence>
<reference evidence="2 3" key="1">
    <citation type="journal article" date="2015" name="Genome Announc.">
        <title>Expanding the biotechnology potential of lactobacilli through comparative genomics of 213 strains and associated genera.</title>
        <authorList>
            <person name="Sun Z."/>
            <person name="Harris H.M."/>
            <person name="McCann A."/>
            <person name="Guo C."/>
            <person name="Argimon S."/>
            <person name="Zhang W."/>
            <person name="Yang X."/>
            <person name="Jeffery I.B."/>
            <person name="Cooney J.C."/>
            <person name="Kagawa T.F."/>
            <person name="Liu W."/>
            <person name="Song Y."/>
            <person name="Salvetti E."/>
            <person name="Wrobel A."/>
            <person name="Rasinkangas P."/>
            <person name="Parkhill J."/>
            <person name="Rea M.C."/>
            <person name="O'Sullivan O."/>
            <person name="Ritari J."/>
            <person name="Douillard F.P."/>
            <person name="Paul Ross R."/>
            <person name="Yang R."/>
            <person name="Briner A.E."/>
            <person name="Felis G.E."/>
            <person name="de Vos W.M."/>
            <person name="Barrangou R."/>
            <person name="Klaenhammer T.R."/>
            <person name="Caufield P.W."/>
            <person name="Cui Y."/>
            <person name="Zhang H."/>
            <person name="O'Toole P.W."/>
        </authorList>
    </citation>
    <scope>NUCLEOTIDE SEQUENCE [LARGE SCALE GENOMIC DNA]</scope>
    <source>
        <strain evidence="2 3">DSM 24716</strain>
    </source>
</reference>
<accession>A0A0R2LEM7</accession>
<keyword evidence="3" id="KW-1185">Reference proteome</keyword>
<feature type="compositionally biased region" description="Polar residues" evidence="1">
    <location>
        <begin position="37"/>
        <end position="47"/>
    </location>
</feature>
<feature type="region of interest" description="Disordered" evidence="1">
    <location>
        <begin position="26"/>
        <end position="47"/>
    </location>
</feature>
<evidence type="ECO:0000256" key="1">
    <source>
        <dbReference type="SAM" id="MobiDB-lite"/>
    </source>
</evidence>